<name>A0A1J4J9C4_9EUKA</name>
<dbReference type="RefSeq" id="XP_068348919.1">
    <property type="nucleotide sequence ID" value="XM_068511831.1"/>
</dbReference>
<dbReference type="OrthoDB" id="527990at2759"/>
<keyword evidence="13" id="KW-1185">Reference proteome</keyword>
<evidence type="ECO:0000313" key="13">
    <source>
        <dbReference type="Proteomes" id="UP000179807"/>
    </source>
</evidence>
<keyword evidence="11" id="KW-0732">Signal</keyword>
<dbReference type="GO" id="GO:0005737">
    <property type="term" value="C:cytoplasm"/>
    <property type="evidence" value="ECO:0007669"/>
    <property type="project" value="TreeGrafter"/>
</dbReference>
<feature type="binding site" evidence="8">
    <location>
        <position position="219"/>
    </location>
    <ligand>
        <name>Zn(2+)</name>
        <dbReference type="ChEBI" id="CHEBI:29105"/>
        <note>catalytic</note>
    </ligand>
</feature>
<evidence type="ECO:0000256" key="11">
    <source>
        <dbReference type="SAM" id="SignalP"/>
    </source>
</evidence>
<comment type="caution">
    <text evidence="12">The sequence shown here is derived from an EMBL/GenBank/DDBJ whole genome shotgun (WGS) entry which is preliminary data.</text>
</comment>
<dbReference type="GO" id="GO:0004222">
    <property type="term" value="F:metalloendopeptidase activity"/>
    <property type="evidence" value="ECO:0007669"/>
    <property type="project" value="InterPro"/>
</dbReference>
<accession>A0A1J4J9C4</accession>
<evidence type="ECO:0000256" key="8">
    <source>
        <dbReference type="PIRSR" id="PIRSR601577-2"/>
    </source>
</evidence>
<feature type="binding site" evidence="8">
    <location>
        <position position="215"/>
    </location>
    <ligand>
        <name>Zn(2+)</name>
        <dbReference type="ChEBI" id="CHEBI:29105"/>
        <note>catalytic</note>
    </ligand>
</feature>
<protein>
    <recommendedName>
        <fullName evidence="14">GP63-like</fullName>
    </recommendedName>
</protein>
<evidence type="ECO:0008006" key="14">
    <source>
        <dbReference type="Google" id="ProtNLM"/>
    </source>
</evidence>
<evidence type="ECO:0000256" key="9">
    <source>
        <dbReference type="SAM" id="MobiDB-lite"/>
    </source>
</evidence>
<reference evidence="12" key="1">
    <citation type="submission" date="2016-10" db="EMBL/GenBank/DDBJ databases">
        <authorList>
            <person name="Benchimol M."/>
            <person name="Almeida L.G."/>
            <person name="Vasconcelos A.T."/>
            <person name="Perreira-Neves A."/>
            <person name="Rosa I.A."/>
            <person name="Tasca T."/>
            <person name="Bogo M.R."/>
            <person name="de Souza W."/>
        </authorList>
    </citation>
    <scope>NUCLEOTIDE SEQUENCE [LARGE SCALE GENOMIC DNA]</scope>
    <source>
        <strain evidence="12">K</strain>
    </source>
</reference>
<dbReference type="GO" id="GO:0007155">
    <property type="term" value="P:cell adhesion"/>
    <property type="evidence" value="ECO:0007669"/>
    <property type="project" value="InterPro"/>
</dbReference>
<dbReference type="VEuPathDB" id="TrichDB:TRFO_38081"/>
<evidence type="ECO:0000256" key="5">
    <source>
        <dbReference type="ARBA" id="ARBA00022833"/>
    </source>
</evidence>
<keyword evidence="10" id="KW-1133">Transmembrane helix</keyword>
<feature type="binding site" evidence="8">
    <location>
        <position position="302"/>
    </location>
    <ligand>
        <name>Zn(2+)</name>
        <dbReference type="ChEBI" id="CHEBI:29105"/>
        <note>catalytic</note>
    </ligand>
</feature>
<keyword evidence="4" id="KW-0378">Hydrolase</keyword>
<dbReference type="InterPro" id="IPR001577">
    <property type="entry name" value="Peptidase_M8"/>
</dbReference>
<keyword evidence="10" id="KW-0472">Membrane</keyword>
<sequence>MFFLTLLSLVHCWKCSHNSEQVDFLHELEKQEIAAKLLHDENYIPEYKKPYAKLAKASSREPIRIFVDYQFLDGADPKRCREAGEWINWGSAGNVQCKQEDIMTPDKKKLITQTMDNVVTYLNKLLKVNPVAELNVGTNTETRPYGGQVFHDKDLYIAMYGRPFGDTGMASSGSYFDDNGDSRPKKGHIMIRTASFSSASNVSDTQRQMFEVLLHEVCHILGIGHIQFSRWINPDTGIPYHKEGKTPVYKCVDKYNIERSFVTNSIIKKYIKERFGNDDFGPDCQAGIELEDDGGDGSEGSHPEARAFPREFLRLNTDAKRSIISSLSLTLLQATGHYDVDMSMAELLTFGDPLTNGGVPIKDFSIGSPQRTWPEIYQFPKAEAGTIGYGCYPDLRARAKFSREKYNCDWGTYAEFCQHKDYYDPDNNGYAGTDQFREYVIDPEIDGYCTEEYSYHTNQKGATHGPDSMCFNSSLTSQNSNLYYLGVCHRIECKESSLIVHVGNVTAECKTKGQKLTFPNTKFKYGELICPDPVQMCKLKELKEVDYDKIFNGGGTTPKPPTQNPERPTENPDKPDITQKSEEDQTPDSGDNSGDGSDQGDSKPKGKINAAAIAVPIVLILAIITALVLLYVFNSTFKEKVNGIFQKKNEKSSNNVMNSSLASV</sequence>
<dbReference type="GeneID" id="94846535"/>
<dbReference type="FunFam" id="3.10.170.20:FF:000003">
    <property type="entry name" value="GP63-like"/>
    <property type="match status" value="1"/>
</dbReference>
<comment type="similarity">
    <text evidence="1">Belongs to the peptidase M8 family.</text>
</comment>
<evidence type="ECO:0000256" key="10">
    <source>
        <dbReference type="SAM" id="Phobius"/>
    </source>
</evidence>
<feature type="region of interest" description="Disordered" evidence="9">
    <location>
        <begin position="550"/>
        <end position="605"/>
    </location>
</feature>
<evidence type="ECO:0000256" key="7">
    <source>
        <dbReference type="PIRSR" id="PIRSR601577-1"/>
    </source>
</evidence>
<dbReference type="GO" id="GO:0016020">
    <property type="term" value="C:membrane"/>
    <property type="evidence" value="ECO:0007669"/>
    <property type="project" value="InterPro"/>
</dbReference>
<dbReference type="PANTHER" id="PTHR10942">
    <property type="entry name" value="LEISHMANOLYSIN-LIKE PEPTIDASE"/>
    <property type="match status" value="1"/>
</dbReference>
<proteinExistence type="inferred from homology"/>
<evidence type="ECO:0000313" key="12">
    <source>
        <dbReference type="EMBL" id="OHS95782.1"/>
    </source>
</evidence>
<feature type="compositionally biased region" description="Basic and acidic residues" evidence="9">
    <location>
        <begin position="567"/>
        <end position="583"/>
    </location>
</feature>
<dbReference type="GO" id="GO:0006508">
    <property type="term" value="P:proteolysis"/>
    <property type="evidence" value="ECO:0007669"/>
    <property type="project" value="UniProtKB-KW"/>
</dbReference>
<dbReference type="AlphaFoldDB" id="A0A1J4J9C4"/>
<keyword evidence="5 8" id="KW-0862">Zinc</keyword>
<dbReference type="Gene3D" id="3.10.170.20">
    <property type="match status" value="1"/>
</dbReference>
<evidence type="ECO:0000256" key="4">
    <source>
        <dbReference type="ARBA" id="ARBA00022801"/>
    </source>
</evidence>
<dbReference type="Proteomes" id="UP000179807">
    <property type="component" value="Unassembled WGS sequence"/>
</dbReference>
<dbReference type="Gene3D" id="3.90.132.10">
    <property type="entry name" value="Leishmanolysin , domain 2"/>
    <property type="match status" value="1"/>
</dbReference>
<dbReference type="PANTHER" id="PTHR10942:SF0">
    <property type="entry name" value="LEISHMANOLYSIN-LIKE PEPTIDASE"/>
    <property type="match status" value="1"/>
</dbReference>
<comment type="cofactor">
    <cofactor evidence="8">
        <name>Zn(2+)</name>
        <dbReference type="ChEBI" id="CHEBI:29105"/>
    </cofactor>
    <text evidence="8">Binds 1 zinc ion per subunit.</text>
</comment>
<gene>
    <name evidence="12" type="ORF">TRFO_38081</name>
</gene>
<organism evidence="12 13">
    <name type="scientific">Tritrichomonas foetus</name>
    <dbReference type="NCBI Taxonomy" id="1144522"/>
    <lineage>
        <taxon>Eukaryota</taxon>
        <taxon>Metamonada</taxon>
        <taxon>Parabasalia</taxon>
        <taxon>Tritrichomonadida</taxon>
        <taxon>Tritrichomonadidae</taxon>
        <taxon>Tritrichomonas</taxon>
    </lineage>
</organism>
<keyword evidence="10" id="KW-0812">Transmembrane</keyword>
<feature type="active site" evidence="7">
    <location>
        <position position="216"/>
    </location>
</feature>
<evidence type="ECO:0000256" key="3">
    <source>
        <dbReference type="ARBA" id="ARBA00022723"/>
    </source>
</evidence>
<evidence type="ECO:0000256" key="1">
    <source>
        <dbReference type="ARBA" id="ARBA00005860"/>
    </source>
</evidence>
<feature type="chain" id="PRO_5013334914" description="GP63-like" evidence="11">
    <location>
        <begin position="16"/>
        <end position="664"/>
    </location>
</feature>
<keyword evidence="2" id="KW-0645">Protease</keyword>
<dbReference type="EMBL" id="MLAK01001222">
    <property type="protein sequence ID" value="OHS95782.1"/>
    <property type="molecule type" value="Genomic_DNA"/>
</dbReference>
<keyword evidence="3 8" id="KW-0479">Metal-binding</keyword>
<dbReference type="GO" id="GO:0046872">
    <property type="term" value="F:metal ion binding"/>
    <property type="evidence" value="ECO:0007669"/>
    <property type="project" value="UniProtKB-KW"/>
</dbReference>
<keyword evidence="6 8" id="KW-0482">Metalloprotease</keyword>
<feature type="signal peptide" evidence="11">
    <location>
        <begin position="1"/>
        <end position="15"/>
    </location>
</feature>
<dbReference type="Pfam" id="PF01457">
    <property type="entry name" value="Peptidase_M8"/>
    <property type="match status" value="1"/>
</dbReference>
<dbReference type="SUPFAM" id="SSF55486">
    <property type="entry name" value="Metalloproteases ('zincins'), catalytic domain"/>
    <property type="match status" value="1"/>
</dbReference>
<evidence type="ECO:0000256" key="6">
    <source>
        <dbReference type="ARBA" id="ARBA00023049"/>
    </source>
</evidence>
<evidence type="ECO:0000256" key="2">
    <source>
        <dbReference type="ARBA" id="ARBA00022670"/>
    </source>
</evidence>
<feature type="transmembrane region" description="Helical" evidence="10">
    <location>
        <begin position="610"/>
        <end position="633"/>
    </location>
</feature>